<dbReference type="AlphaFoldDB" id="A0A0B1SKN3"/>
<gene>
    <name evidence="1" type="ORF">OESDEN_14788</name>
</gene>
<protein>
    <submittedName>
        <fullName evidence="1">Uncharacterized protein</fullName>
    </submittedName>
</protein>
<reference evidence="1 2" key="1">
    <citation type="submission" date="2014-03" db="EMBL/GenBank/DDBJ databases">
        <title>Draft genome of the hookworm Oesophagostomum dentatum.</title>
        <authorList>
            <person name="Mitreva M."/>
        </authorList>
    </citation>
    <scope>NUCLEOTIDE SEQUENCE [LARGE SCALE GENOMIC DNA]</scope>
    <source>
        <strain evidence="1 2">OD-Hann</strain>
    </source>
</reference>
<keyword evidence="2" id="KW-1185">Reference proteome</keyword>
<evidence type="ECO:0000313" key="2">
    <source>
        <dbReference type="Proteomes" id="UP000053660"/>
    </source>
</evidence>
<organism evidence="1 2">
    <name type="scientific">Oesophagostomum dentatum</name>
    <name type="common">Nodular worm</name>
    <dbReference type="NCBI Taxonomy" id="61180"/>
    <lineage>
        <taxon>Eukaryota</taxon>
        <taxon>Metazoa</taxon>
        <taxon>Ecdysozoa</taxon>
        <taxon>Nematoda</taxon>
        <taxon>Chromadorea</taxon>
        <taxon>Rhabditida</taxon>
        <taxon>Rhabditina</taxon>
        <taxon>Rhabditomorpha</taxon>
        <taxon>Strongyloidea</taxon>
        <taxon>Strongylidae</taxon>
        <taxon>Oesophagostomum</taxon>
    </lineage>
</organism>
<accession>A0A0B1SKN3</accession>
<dbReference type="Proteomes" id="UP000053660">
    <property type="component" value="Unassembled WGS sequence"/>
</dbReference>
<proteinExistence type="predicted"/>
<sequence>MRANVDVVQAAASANKEKLEKQLQISTQVFNDCRMNFAQFERAYREQTERLRAEVHLKVSADFSEEIMRLEAIIDRFNMPFMDTTQGIIEYKRALAEFTDKCVSSDLEARCTGGLMSRIWNLENDMFLSCVRFCFNGDGSGL</sequence>
<name>A0A0B1SKN3_OESDE</name>
<evidence type="ECO:0000313" key="1">
    <source>
        <dbReference type="EMBL" id="KHJ85484.1"/>
    </source>
</evidence>
<dbReference type="OrthoDB" id="5863652at2759"/>
<dbReference type="EMBL" id="KN563723">
    <property type="protein sequence ID" value="KHJ85484.1"/>
    <property type="molecule type" value="Genomic_DNA"/>
</dbReference>